<dbReference type="SMART" id="SM00886">
    <property type="entry name" value="Dabb"/>
    <property type="match status" value="1"/>
</dbReference>
<evidence type="ECO:0000313" key="2">
    <source>
        <dbReference type="EMBL" id="TFD86980.1"/>
    </source>
</evidence>
<protein>
    <submittedName>
        <fullName evidence="2">Dabb family protein</fullName>
    </submittedName>
</protein>
<dbReference type="SUPFAM" id="SSF54909">
    <property type="entry name" value="Dimeric alpha+beta barrel"/>
    <property type="match status" value="1"/>
</dbReference>
<dbReference type="PANTHER" id="PTHR37832:SF1">
    <property type="entry name" value="STRESS-RESPONSE A_B BARREL DOMAIN-CONTAINING PROTEIN"/>
    <property type="match status" value="1"/>
</dbReference>
<comment type="caution">
    <text evidence="2">The sequence shown here is derived from an EMBL/GenBank/DDBJ whole genome shotgun (WGS) entry which is preliminary data.</text>
</comment>
<proteinExistence type="predicted"/>
<evidence type="ECO:0000259" key="1">
    <source>
        <dbReference type="PROSITE" id="PS51502"/>
    </source>
</evidence>
<dbReference type="EMBL" id="SOHM01000031">
    <property type="protein sequence ID" value="TFD86980.1"/>
    <property type="molecule type" value="Genomic_DNA"/>
</dbReference>
<dbReference type="RefSeq" id="WP_134641461.1">
    <property type="nucleotide sequence ID" value="NZ_SOHM01000031.1"/>
</dbReference>
<dbReference type="InterPro" id="IPR011008">
    <property type="entry name" value="Dimeric_a/b-barrel"/>
</dbReference>
<accession>A0A4V3IWT2</accession>
<dbReference type="OrthoDB" id="6637496at2"/>
<reference evidence="2 3" key="1">
    <citation type="submission" date="2019-03" db="EMBL/GenBank/DDBJ databases">
        <title>Genomics of glacier-inhabiting Cryobacterium strains.</title>
        <authorList>
            <person name="Liu Q."/>
            <person name="Xin Y.-H."/>
        </authorList>
    </citation>
    <scope>NUCLEOTIDE SEQUENCE [LARGE SCALE GENOMIC DNA]</scope>
    <source>
        <strain evidence="2 3">Sr59</strain>
    </source>
</reference>
<feature type="domain" description="Stress-response A/B barrel" evidence="1">
    <location>
        <begin position="2"/>
        <end position="94"/>
    </location>
</feature>
<dbReference type="AlphaFoldDB" id="A0A4V3IWT2"/>
<keyword evidence="3" id="KW-1185">Reference proteome</keyword>
<evidence type="ECO:0000313" key="3">
    <source>
        <dbReference type="Proteomes" id="UP000298468"/>
    </source>
</evidence>
<dbReference type="Gene3D" id="3.30.70.100">
    <property type="match status" value="1"/>
</dbReference>
<organism evidence="2 3">
    <name type="scientific">Cryobacterium lactosi</name>
    <dbReference type="NCBI Taxonomy" id="1259202"/>
    <lineage>
        <taxon>Bacteria</taxon>
        <taxon>Bacillati</taxon>
        <taxon>Actinomycetota</taxon>
        <taxon>Actinomycetes</taxon>
        <taxon>Micrococcales</taxon>
        <taxon>Microbacteriaceae</taxon>
        <taxon>Cryobacterium</taxon>
    </lineage>
</organism>
<dbReference type="PANTHER" id="PTHR37832">
    <property type="entry name" value="BLL2683 PROTEIN"/>
    <property type="match status" value="1"/>
</dbReference>
<dbReference type="PROSITE" id="PS51502">
    <property type="entry name" value="S_R_A_B_BARREL"/>
    <property type="match status" value="1"/>
</dbReference>
<gene>
    <name evidence="2" type="ORF">E3T61_14005</name>
</gene>
<dbReference type="Pfam" id="PF07876">
    <property type="entry name" value="Dabb"/>
    <property type="match status" value="1"/>
</dbReference>
<dbReference type="InterPro" id="IPR013097">
    <property type="entry name" value="Dabb"/>
</dbReference>
<name>A0A4V3IWT2_9MICO</name>
<sequence length="105" mass="11620">MIRHVVMFKIADTFTPPLQTEWLAGLETLVGPVPGLRSLSIGRDLLRAERSWDFALVAEFDTLAHLAAYATHPLHLPLIALSGQHCEHIVSVDYECPDSTAPEMT</sequence>
<dbReference type="Proteomes" id="UP000298468">
    <property type="component" value="Unassembled WGS sequence"/>
</dbReference>